<dbReference type="PROSITE" id="PS51257">
    <property type="entry name" value="PROKAR_LIPOPROTEIN"/>
    <property type="match status" value="1"/>
</dbReference>
<keyword evidence="2" id="KW-0560">Oxidoreductase</keyword>
<gene>
    <name evidence="7" type="ORF">MYF79_22080</name>
</gene>
<evidence type="ECO:0000256" key="4">
    <source>
        <dbReference type="SAM" id="MobiDB-lite"/>
    </source>
</evidence>
<feature type="chain" id="PRO_5045935884" evidence="5">
    <location>
        <begin position="18"/>
        <end position="336"/>
    </location>
</feature>
<dbReference type="PANTHER" id="PTHR44196">
    <property type="entry name" value="DEHYDROGENASE/REDUCTASE SDR FAMILY MEMBER 7B"/>
    <property type="match status" value="1"/>
</dbReference>
<dbReference type="InterPro" id="IPR057326">
    <property type="entry name" value="KR_dom"/>
</dbReference>
<dbReference type="Gene3D" id="3.40.50.720">
    <property type="entry name" value="NAD(P)-binding Rossmann-like Domain"/>
    <property type="match status" value="1"/>
</dbReference>
<proteinExistence type="inferred from homology"/>
<reference evidence="7 8" key="1">
    <citation type="submission" date="2022-04" db="EMBL/GenBank/DDBJ databases">
        <title>The arsenic-methylating capacity of Chitinophaga filiformis YT5 during chitin decomposition.</title>
        <authorList>
            <person name="Chen G."/>
            <person name="Liang Y."/>
        </authorList>
    </citation>
    <scope>NUCLEOTIDE SEQUENCE [LARGE SCALE GENOMIC DNA]</scope>
    <source>
        <strain evidence="7 8">YT5</strain>
    </source>
</reference>
<evidence type="ECO:0000256" key="1">
    <source>
        <dbReference type="ARBA" id="ARBA00006484"/>
    </source>
</evidence>
<evidence type="ECO:0000256" key="5">
    <source>
        <dbReference type="SAM" id="SignalP"/>
    </source>
</evidence>
<dbReference type="EMBL" id="CP095855">
    <property type="protein sequence ID" value="UPK67639.1"/>
    <property type="molecule type" value="Genomic_DNA"/>
</dbReference>
<dbReference type="PANTHER" id="PTHR44196:SF1">
    <property type="entry name" value="DEHYDROGENASE_REDUCTASE SDR FAMILY MEMBER 7B"/>
    <property type="match status" value="1"/>
</dbReference>
<feature type="region of interest" description="Disordered" evidence="4">
    <location>
        <begin position="311"/>
        <end position="336"/>
    </location>
</feature>
<dbReference type="PROSITE" id="PS00061">
    <property type="entry name" value="ADH_SHORT"/>
    <property type="match status" value="1"/>
</dbReference>
<dbReference type="Pfam" id="PF00106">
    <property type="entry name" value="adh_short"/>
    <property type="match status" value="1"/>
</dbReference>
<protein>
    <submittedName>
        <fullName evidence="7">SDR family NAD(P)-dependent oxidoreductase</fullName>
    </submittedName>
</protein>
<dbReference type="SUPFAM" id="SSF51735">
    <property type="entry name" value="NAD(P)-binding Rossmann-fold domains"/>
    <property type="match status" value="1"/>
</dbReference>
<dbReference type="RefSeq" id="WP_247810005.1">
    <property type="nucleotide sequence ID" value="NZ_CP095855.1"/>
</dbReference>
<feature type="signal peptide" evidence="5">
    <location>
        <begin position="1"/>
        <end position="17"/>
    </location>
</feature>
<organism evidence="7 8">
    <name type="scientific">Chitinophaga filiformis</name>
    <name type="common">Myxococcus filiformis</name>
    <name type="synonym">Flexibacter filiformis</name>
    <dbReference type="NCBI Taxonomy" id="104663"/>
    <lineage>
        <taxon>Bacteria</taxon>
        <taxon>Pseudomonadati</taxon>
        <taxon>Bacteroidota</taxon>
        <taxon>Chitinophagia</taxon>
        <taxon>Chitinophagales</taxon>
        <taxon>Chitinophagaceae</taxon>
        <taxon>Chitinophaga</taxon>
    </lineage>
</organism>
<dbReference type="InterPro" id="IPR036291">
    <property type="entry name" value="NAD(P)-bd_dom_sf"/>
</dbReference>
<keyword evidence="8" id="KW-1185">Reference proteome</keyword>
<dbReference type="SMART" id="SM00822">
    <property type="entry name" value="PKS_KR"/>
    <property type="match status" value="1"/>
</dbReference>
<evidence type="ECO:0000256" key="3">
    <source>
        <dbReference type="RuleBase" id="RU000363"/>
    </source>
</evidence>
<accession>A0ABY4HV28</accession>
<evidence type="ECO:0000259" key="6">
    <source>
        <dbReference type="SMART" id="SM00822"/>
    </source>
</evidence>
<evidence type="ECO:0000313" key="7">
    <source>
        <dbReference type="EMBL" id="UPK67639.1"/>
    </source>
</evidence>
<dbReference type="PRINTS" id="PR00081">
    <property type="entry name" value="GDHRDH"/>
</dbReference>
<dbReference type="Proteomes" id="UP000830198">
    <property type="component" value="Chromosome"/>
</dbReference>
<dbReference type="InterPro" id="IPR002347">
    <property type="entry name" value="SDR_fam"/>
</dbReference>
<comment type="similarity">
    <text evidence="1 3">Belongs to the short-chain dehydrogenases/reductases (SDR) family.</text>
</comment>
<evidence type="ECO:0000256" key="2">
    <source>
        <dbReference type="ARBA" id="ARBA00023002"/>
    </source>
</evidence>
<evidence type="ECO:0000313" key="8">
    <source>
        <dbReference type="Proteomes" id="UP000830198"/>
    </source>
</evidence>
<keyword evidence="5" id="KW-0732">Signal</keyword>
<feature type="compositionally biased region" description="Basic and acidic residues" evidence="4">
    <location>
        <begin position="316"/>
        <end position="328"/>
    </location>
</feature>
<feature type="domain" description="Ketoreductase" evidence="6">
    <location>
        <begin position="35"/>
        <end position="227"/>
    </location>
</feature>
<dbReference type="PRINTS" id="PR00080">
    <property type="entry name" value="SDRFAMILY"/>
</dbReference>
<dbReference type="InterPro" id="IPR020904">
    <property type="entry name" value="Sc_DH/Rdtase_CS"/>
</dbReference>
<name>A0ABY4HV28_CHIFI</name>
<sequence length="336" mass="36949">MSKFPLLFLLACICTLASCNTWKPGKSGQHKLAQKTFVILGASSGFGRGVAEQLGRYRARVVIAARRTDLLHEIADTIRKYGGSALVVTCDISKPEDIKHLADTAVKTYGKIDVWINMAGIATIGKFWDTPPADQVRVIDVNLNGFVNASYAAIDIFRKQGYGTLINMGSVDSEVPLAYQAAYAASKAGVRSLSLALSQELRIAGYTRIKVVTIEPWAADTPFWRHSANYTGGTPSMALLDPPQKIVNAVLRKSLRPRREVPVGWKAHSISMLHRHFPRLTERISANVAHHYQIKAGPPVPDTVGAIYHPMPTGRGIDDGVRAREKKEKRQRKGQK</sequence>